<evidence type="ECO:0000256" key="1">
    <source>
        <dbReference type="SAM" id="MobiDB-lite"/>
    </source>
</evidence>
<proteinExistence type="predicted"/>
<feature type="transmembrane region" description="Helical" evidence="2">
    <location>
        <begin position="290"/>
        <end position="310"/>
    </location>
</feature>
<comment type="caution">
    <text evidence="3">The sequence shown here is derived from an EMBL/GenBank/DDBJ whole genome shotgun (WGS) entry which is preliminary data.</text>
</comment>
<feature type="transmembrane region" description="Helical" evidence="2">
    <location>
        <begin position="20"/>
        <end position="51"/>
    </location>
</feature>
<evidence type="ECO:0000313" key="4">
    <source>
        <dbReference type="Proteomes" id="UP000759246"/>
    </source>
</evidence>
<keyword evidence="2" id="KW-0472">Membrane</keyword>
<dbReference type="Proteomes" id="UP000759246">
    <property type="component" value="Unassembled WGS sequence"/>
</dbReference>
<feature type="compositionally biased region" description="Pro residues" evidence="1">
    <location>
        <begin position="371"/>
        <end position="383"/>
    </location>
</feature>
<gene>
    <name evidence="3" type="ORF">HXK09_08630</name>
</gene>
<name>A0A929WUW1_9ACTO</name>
<feature type="transmembrane region" description="Helical" evidence="2">
    <location>
        <begin position="181"/>
        <end position="200"/>
    </location>
</feature>
<sequence>MTVITLAVIYLIKKTTATRYALAGVSIIILFVAFPILAACLGGHYVYLTFIGGSVEIVESAIGHGIDELPFIIVVALAALVTLTWLLCAIGLLRPDKAPRSMAMPTPINAPIPYGALIAPSSVSGIVANTGPITGPGVSQYAHGQVSHAPVNMQYGYGYAASPAEPIDRRKSRRLSLRSKMCSAAIIVAVIALTVDAFLPDSYVSHFFRDIQDPFTRSPLLVFLLCYFVTMIVVGIFLLLRSNGARRAVSVTTLFLQILVIPVTQAFAFGHRNFDFPNLVFSLYNFSGQGGHFAIYWALSCVWIVAAIFLQIPDWPATASAAAATAGAPPILAFPQTAPVGWAAQPAPIQNATGPLFQEAPTAEATSHTQAPPPRSDQMPPQPSGRVPATNEEQLPPPPR</sequence>
<feature type="transmembrane region" description="Helical" evidence="2">
    <location>
        <begin position="252"/>
        <end position="270"/>
    </location>
</feature>
<keyword evidence="2" id="KW-1133">Transmembrane helix</keyword>
<dbReference type="AlphaFoldDB" id="A0A929WUW1"/>
<evidence type="ECO:0000256" key="2">
    <source>
        <dbReference type="SAM" id="Phobius"/>
    </source>
</evidence>
<accession>A0A929WUW1</accession>
<feature type="transmembrane region" description="Helical" evidence="2">
    <location>
        <begin position="71"/>
        <end position="93"/>
    </location>
</feature>
<reference evidence="3" key="1">
    <citation type="submission" date="2020-04" db="EMBL/GenBank/DDBJ databases">
        <title>Deep metagenomics examines the oral microbiome during advanced dental caries in children, revealing novel taxa and co-occurrences with host molecules.</title>
        <authorList>
            <person name="Baker J.L."/>
            <person name="Morton J.T."/>
            <person name="Dinis M."/>
            <person name="Alvarez R."/>
            <person name="Tran N.C."/>
            <person name="Knight R."/>
            <person name="Edlund A."/>
        </authorList>
    </citation>
    <scope>NUCLEOTIDE SEQUENCE</scope>
    <source>
        <strain evidence="3">JCVI_30_bin.13</strain>
    </source>
</reference>
<protein>
    <submittedName>
        <fullName evidence="3">Uncharacterized protein</fullName>
    </submittedName>
</protein>
<keyword evidence="2" id="KW-0812">Transmembrane</keyword>
<feature type="transmembrane region" description="Helical" evidence="2">
    <location>
        <begin position="220"/>
        <end position="240"/>
    </location>
</feature>
<organism evidence="3 4">
    <name type="scientific">Actinomyces bouchesdurhonensis</name>
    <dbReference type="NCBI Taxonomy" id="1852361"/>
    <lineage>
        <taxon>Bacteria</taxon>
        <taxon>Bacillati</taxon>
        <taxon>Actinomycetota</taxon>
        <taxon>Actinomycetes</taxon>
        <taxon>Actinomycetales</taxon>
        <taxon>Actinomycetaceae</taxon>
        <taxon>Actinomyces</taxon>
    </lineage>
</organism>
<evidence type="ECO:0000313" key="3">
    <source>
        <dbReference type="EMBL" id="MBF0967195.1"/>
    </source>
</evidence>
<feature type="region of interest" description="Disordered" evidence="1">
    <location>
        <begin position="351"/>
        <end position="400"/>
    </location>
</feature>
<dbReference type="EMBL" id="JABZGF010000353">
    <property type="protein sequence ID" value="MBF0967195.1"/>
    <property type="molecule type" value="Genomic_DNA"/>
</dbReference>